<evidence type="ECO:0000313" key="4">
    <source>
        <dbReference type="Proteomes" id="UP001190700"/>
    </source>
</evidence>
<dbReference type="GO" id="GO:0005096">
    <property type="term" value="F:GTPase activator activity"/>
    <property type="evidence" value="ECO:0007669"/>
    <property type="project" value="TreeGrafter"/>
</dbReference>
<name>A0AAE0LC00_9CHLO</name>
<dbReference type="SUPFAM" id="SSF47923">
    <property type="entry name" value="Ypt/Rab-GAP domain of gyp1p"/>
    <property type="match status" value="1"/>
</dbReference>
<dbReference type="AlphaFoldDB" id="A0AAE0LC00"/>
<reference evidence="3 4" key="1">
    <citation type="journal article" date="2015" name="Genome Biol. Evol.">
        <title>Comparative Genomics of a Bacterivorous Green Alga Reveals Evolutionary Causalities and Consequences of Phago-Mixotrophic Mode of Nutrition.</title>
        <authorList>
            <person name="Burns J.A."/>
            <person name="Paasch A."/>
            <person name="Narechania A."/>
            <person name="Kim E."/>
        </authorList>
    </citation>
    <scope>NUCLEOTIDE SEQUENCE [LARGE SCALE GENOMIC DNA]</scope>
    <source>
        <strain evidence="3 4">PLY_AMNH</strain>
    </source>
</reference>
<accession>A0AAE0LC00</accession>
<protein>
    <recommendedName>
        <fullName evidence="2">Rab-GAP TBC domain-containing protein</fullName>
    </recommendedName>
</protein>
<feature type="region of interest" description="Disordered" evidence="1">
    <location>
        <begin position="178"/>
        <end position="201"/>
    </location>
</feature>
<dbReference type="InterPro" id="IPR050302">
    <property type="entry name" value="Rab_GAP_TBC_domain"/>
</dbReference>
<sequence length="201" mass="23079">MQRSQQSRALSPLSCGLWVALVQLRTPEDRLQSDDERLFDKLERFNYLGASKEASIAIIPVDVNRTFPSINFFLEEAAGTLHSDLCEVLEAYAFYRPDVGYVQGMSYLAGFFLLAMDKIDAFTCFANLLNMHFFRSLFCSEEEKRSAELQCHYEIFQARTLPEDASFTQRRFEERRRVEETVGEVDDGGGEDKDDKVVLGR</sequence>
<dbReference type="Proteomes" id="UP001190700">
    <property type="component" value="Unassembled WGS sequence"/>
</dbReference>
<dbReference type="PROSITE" id="PS50086">
    <property type="entry name" value="TBC_RABGAP"/>
    <property type="match status" value="1"/>
</dbReference>
<evidence type="ECO:0000256" key="1">
    <source>
        <dbReference type="SAM" id="MobiDB-lite"/>
    </source>
</evidence>
<organism evidence="3 4">
    <name type="scientific">Cymbomonas tetramitiformis</name>
    <dbReference type="NCBI Taxonomy" id="36881"/>
    <lineage>
        <taxon>Eukaryota</taxon>
        <taxon>Viridiplantae</taxon>
        <taxon>Chlorophyta</taxon>
        <taxon>Pyramimonadophyceae</taxon>
        <taxon>Pyramimonadales</taxon>
        <taxon>Pyramimonadaceae</taxon>
        <taxon>Cymbomonas</taxon>
    </lineage>
</organism>
<dbReference type="EMBL" id="LGRX02004761">
    <property type="protein sequence ID" value="KAK3279618.1"/>
    <property type="molecule type" value="Genomic_DNA"/>
</dbReference>
<keyword evidence="4" id="KW-1185">Reference proteome</keyword>
<dbReference type="GO" id="GO:0031267">
    <property type="term" value="F:small GTPase binding"/>
    <property type="evidence" value="ECO:0007669"/>
    <property type="project" value="TreeGrafter"/>
</dbReference>
<dbReference type="InterPro" id="IPR000195">
    <property type="entry name" value="Rab-GAP-TBC_dom"/>
</dbReference>
<dbReference type="Gene3D" id="1.10.8.270">
    <property type="entry name" value="putative rabgap domain of human tbc1 domain family member 14 like domains"/>
    <property type="match status" value="1"/>
</dbReference>
<gene>
    <name evidence="3" type="ORF">CYMTET_12510</name>
</gene>
<comment type="caution">
    <text evidence="3">The sequence shown here is derived from an EMBL/GenBank/DDBJ whole genome shotgun (WGS) entry which is preliminary data.</text>
</comment>
<proteinExistence type="predicted"/>
<feature type="compositionally biased region" description="Basic and acidic residues" evidence="1">
    <location>
        <begin position="190"/>
        <end position="201"/>
    </location>
</feature>
<dbReference type="InterPro" id="IPR035969">
    <property type="entry name" value="Rab-GAP_TBC_sf"/>
</dbReference>
<evidence type="ECO:0000259" key="2">
    <source>
        <dbReference type="PROSITE" id="PS50086"/>
    </source>
</evidence>
<dbReference type="PANTHER" id="PTHR47219:SF15">
    <property type="entry name" value="TBC1 DOMAIN FAMILY MEMBER 12 ISOFORM X1"/>
    <property type="match status" value="1"/>
</dbReference>
<feature type="domain" description="Rab-GAP TBC" evidence="2">
    <location>
        <begin position="8"/>
        <end position="201"/>
    </location>
</feature>
<evidence type="ECO:0000313" key="3">
    <source>
        <dbReference type="EMBL" id="KAK3279618.1"/>
    </source>
</evidence>
<dbReference type="Pfam" id="PF00566">
    <property type="entry name" value="RabGAP-TBC"/>
    <property type="match status" value="1"/>
</dbReference>
<dbReference type="PANTHER" id="PTHR47219">
    <property type="entry name" value="RAB GTPASE-ACTIVATING PROTEIN 1-LIKE"/>
    <property type="match status" value="1"/>
</dbReference>